<proteinExistence type="predicted"/>
<name>A0ABP0XRM8_9ROSI</name>
<evidence type="ECO:0000313" key="2">
    <source>
        <dbReference type="EMBL" id="CAK9310362.1"/>
    </source>
</evidence>
<keyword evidence="1" id="KW-0472">Membrane</keyword>
<keyword evidence="1" id="KW-1133">Transmembrane helix</keyword>
<reference evidence="2 3" key="1">
    <citation type="submission" date="2024-03" db="EMBL/GenBank/DDBJ databases">
        <authorList>
            <person name="Gkanogiannis A."/>
            <person name="Becerra Lopez-Lavalle L."/>
        </authorList>
    </citation>
    <scope>NUCLEOTIDE SEQUENCE [LARGE SCALE GENOMIC DNA]</scope>
</reference>
<evidence type="ECO:0000313" key="3">
    <source>
        <dbReference type="Proteomes" id="UP001642487"/>
    </source>
</evidence>
<dbReference type="EMBL" id="OZ021735">
    <property type="protein sequence ID" value="CAK9310362.1"/>
    <property type="molecule type" value="Genomic_DNA"/>
</dbReference>
<protein>
    <submittedName>
        <fullName evidence="2">Uncharacterized protein</fullName>
    </submittedName>
</protein>
<keyword evidence="1" id="KW-0812">Transmembrane</keyword>
<gene>
    <name evidence="2" type="ORF">CITCOLO1_LOCUS1982</name>
</gene>
<keyword evidence="3" id="KW-1185">Reference proteome</keyword>
<sequence>MARFGLQPFIRMGKKTVATKRFASFSLEFCCCFHSIAILFFKPFRHCTDLMFFFVPSSKGPVSESAVWRIHTKFKH</sequence>
<accession>A0ABP0XRM8</accession>
<feature type="transmembrane region" description="Helical" evidence="1">
    <location>
        <begin position="21"/>
        <end position="41"/>
    </location>
</feature>
<dbReference type="Proteomes" id="UP001642487">
    <property type="component" value="Chromosome 1"/>
</dbReference>
<organism evidence="2 3">
    <name type="scientific">Citrullus colocynthis</name>
    <name type="common">colocynth</name>
    <dbReference type="NCBI Taxonomy" id="252529"/>
    <lineage>
        <taxon>Eukaryota</taxon>
        <taxon>Viridiplantae</taxon>
        <taxon>Streptophyta</taxon>
        <taxon>Embryophyta</taxon>
        <taxon>Tracheophyta</taxon>
        <taxon>Spermatophyta</taxon>
        <taxon>Magnoliopsida</taxon>
        <taxon>eudicotyledons</taxon>
        <taxon>Gunneridae</taxon>
        <taxon>Pentapetalae</taxon>
        <taxon>rosids</taxon>
        <taxon>fabids</taxon>
        <taxon>Cucurbitales</taxon>
        <taxon>Cucurbitaceae</taxon>
        <taxon>Benincaseae</taxon>
        <taxon>Citrullus</taxon>
    </lineage>
</organism>
<evidence type="ECO:0000256" key="1">
    <source>
        <dbReference type="SAM" id="Phobius"/>
    </source>
</evidence>